<evidence type="ECO:0000313" key="8">
    <source>
        <dbReference type="Proteomes" id="UP000662986"/>
    </source>
</evidence>
<dbReference type="PANTHER" id="PTHR30137">
    <property type="entry name" value="LUCIFERASE-LIKE MONOOXYGENASE"/>
    <property type="match status" value="1"/>
</dbReference>
<feature type="domain" description="Luciferase-like" evidence="6">
    <location>
        <begin position="8"/>
        <end position="307"/>
    </location>
</feature>
<dbReference type="InterPro" id="IPR011251">
    <property type="entry name" value="Luciferase-like_dom"/>
</dbReference>
<keyword evidence="4" id="KW-0503">Monooxygenase</keyword>
<evidence type="ECO:0000256" key="4">
    <source>
        <dbReference type="ARBA" id="ARBA00023033"/>
    </source>
</evidence>
<evidence type="ECO:0000256" key="1">
    <source>
        <dbReference type="ARBA" id="ARBA00010426"/>
    </source>
</evidence>
<evidence type="ECO:0000259" key="6">
    <source>
        <dbReference type="Pfam" id="PF00296"/>
    </source>
</evidence>
<gene>
    <name evidence="7" type="ORF">JWS13_31105</name>
</gene>
<evidence type="ECO:0000256" key="5">
    <source>
        <dbReference type="SAM" id="MobiDB-lite"/>
    </source>
</evidence>
<name>A0A974ZZ89_9NOCA</name>
<organism evidence="7 8">
    <name type="scientific">Rhodococcus pseudokoreensis</name>
    <dbReference type="NCBI Taxonomy" id="2811421"/>
    <lineage>
        <taxon>Bacteria</taxon>
        <taxon>Bacillati</taxon>
        <taxon>Actinomycetota</taxon>
        <taxon>Actinomycetes</taxon>
        <taxon>Mycobacteriales</taxon>
        <taxon>Nocardiaceae</taxon>
        <taxon>Rhodococcus</taxon>
    </lineage>
</organism>
<feature type="region of interest" description="Disordered" evidence="5">
    <location>
        <begin position="361"/>
        <end position="387"/>
    </location>
</feature>
<reference evidence="7 8" key="1">
    <citation type="journal article" date="2021" name="Microbiol. Resour. Announc.">
        <title>Complete Genome Sequences of Two Rhodococcus sp. Strains with Large and Linear Chromosomes, Isolated from Apple Rhizosphere.</title>
        <authorList>
            <person name="Benning S."/>
            <person name="Brugnone N."/>
            <person name="Siani R."/>
            <person name="Kublik S."/>
            <person name="Schloter M."/>
            <person name="Rad V."/>
        </authorList>
    </citation>
    <scope>NUCLEOTIDE SEQUENCE [LARGE SCALE GENOMIC DNA]</scope>
    <source>
        <strain evidence="7 8">R79</strain>
    </source>
</reference>
<keyword evidence="3" id="KW-0560">Oxidoreductase</keyword>
<dbReference type="InterPro" id="IPR036661">
    <property type="entry name" value="Luciferase-like_sf"/>
</dbReference>
<evidence type="ECO:0000256" key="3">
    <source>
        <dbReference type="ARBA" id="ARBA00023002"/>
    </source>
</evidence>
<dbReference type="Proteomes" id="UP000662986">
    <property type="component" value="Chromosome"/>
</dbReference>
<evidence type="ECO:0000256" key="2">
    <source>
        <dbReference type="ARBA" id="ARBA00022630"/>
    </source>
</evidence>
<sequence>MNAEPRRMRFGVFLGPYHRFGVNPNLAMQRDLELASHLERLGFDEIWYGEHHSGGVETIASPELMIAAASQCTERIRLGTGVSSLPYHQPFVLADRIIQLDHMTRGRMMFGVGPGQLLDDARMIGIEPSTQRARMEEALDVILRLFAGETVTAKTEWFTLQDAVLQLPRYSNFEIAVTGAVSATGPSLAGKYGTSLLSLAATDPVGLERLAGHWEIVETESAASGHVPSRDNWRLHGPMYIAETFEQAKKDVAYGMPWLLEYLSHIAPTALKNFDSIDGLVKEINESGRGVVGTPEMAVEQLTRLQEKSGGFGTYLFQGSDYARWPNTLRSYELFAEEVMPRVNGQLEPLKASVDRVLASGKEGAETTARSQAEATERYNRLRAERS</sequence>
<keyword evidence="8" id="KW-1185">Reference proteome</keyword>
<evidence type="ECO:0000313" key="7">
    <source>
        <dbReference type="EMBL" id="QSE95636.1"/>
    </source>
</evidence>
<dbReference type="InterPro" id="IPR050766">
    <property type="entry name" value="Bact_Lucif_Oxidored"/>
</dbReference>
<dbReference type="Pfam" id="PF00296">
    <property type="entry name" value="Bac_luciferase"/>
    <property type="match status" value="1"/>
</dbReference>
<accession>A0A974ZZ89</accession>
<protein>
    <submittedName>
        <fullName evidence="7">LLM class flavin-dependent oxidoreductase</fullName>
    </submittedName>
</protein>
<dbReference type="EMBL" id="CP070619">
    <property type="protein sequence ID" value="QSE95636.1"/>
    <property type="molecule type" value="Genomic_DNA"/>
</dbReference>
<reference evidence="7 8" key="2">
    <citation type="journal article" date="2022" name="Arch. Microbiol.">
        <title>Rhodococcus pseudokoreensis sp. nov. isolated from the rhizosphere of young M26 apple rootstocks.</title>
        <authorList>
            <person name="Kampfer P."/>
            <person name="Glaeser S.P."/>
            <person name="Blom J."/>
            <person name="Wolf J."/>
            <person name="Benning S."/>
            <person name="Schloter M."/>
            <person name="Neumann-Schaal M."/>
        </authorList>
    </citation>
    <scope>NUCLEOTIDE SEQUENCE [LARGE SCALE GENOMIC DNA]</scope>
    <source>
        <strain evidence="7 8">R79</strain>
    </source>
</reference>
<feature type="compositionally biased region" description="Basic and acidic residues" evidence="5">
    <location>
        <begin position="375"/>
        <end position="387"/>
    </location>
</feature>
<dbReference type="SUPFAM" id="SSF51679">
    <property type="entry name" value="Bacterial luciferase-like"/>
    <property type="match status" value="1"/>
</dbReference>
<dbReference type="PANTHER" id="PTHR30137:SF16">
    <property type="entry name" value="BLL0895 PROTEIN"/>
    <property type="match status" value="1"/>
</dbReference>
<dbReference type="Gene3D" id="3.20.20.30">
    <property type="entry name" value="Luciferase-like domain"/>
    <property type="match status" value="1"/>
</dbReference>
<comment type="similarity">
    <text evidence="1">Belongs to the bacterial luciferase oxidoreductase family.</text>
</comment>
<keyword evidence="2" id="KW-0285">Flavoprotein</keyword>
<proteinExistence type="inferred from homology"/>